<organism evidence="4 5">
    <name type="scientific">Pocillopora meandrina</name>
    <dbReference type="NCBI Taxonomy" id="46732"/>
    <lineage>
        <taxon>Eukaryota</taxon>
        <taxon>Metazoa</taxon>
        <taxon>Cnidaria</taxon>
        <taxon>Anthozoa</taxon>
        <taxon>Hexacorallia</taxon>
        <taxon>Scleractinia</taxon>
        <taxon>Astrocoeniina</taxon>
        <taxon>Pocilloporidae</taxon>
        <taxon>Pocillopora</taxon>
    </lineage>
</organism>
<evidence type="ECO:0000313" key="5">
    <source>
        <dbReference type="Proteomes" id="UP001159428"/>
    </source>
</evidence>
<evidence type="ECO:0000256" key="1">
    <source>
        <dbReference type="ARBA" id="ARBA00005913"/>
    </source>
</evidence>
<dbReference type="InterPro" id="IPR019371">
    <property type="entry name" value="KxDL_dom"/>
</dbReference>
<reference evidence="4 5" key="1">
    <citation type="submission" date="2022-05" db="EMBL/GenBank/DDBJ databases">
        <authorList>
            <consortium name="Genoscope - CEA"/>
            <person name="William W."/>
        </authorList>
    </citation>
    <scope>NUCLEOTIDE SEQUENCE [LARGE SCALE GENOMIC DNA]</scope>
</reference>
<dbReference type="GO" id="GO:0099078">
    <property type="term" value="C:BORC complex"/>
    <property type="evidence" value="ECO:0007669"/>
    <property type="project" value="TreeGrafter"/>
</dbReference>
<feature type="region of interest" description="Disordered" evidence="2">
    <location>
        <begin position="313"/>
        <end position="354"/>
    </location>
</feature>
<dbReference type="EMBL" id="CALNXJ010000032">
    <property type="protein sequence ID" value="CAH3138990.1"/>
    <property type="molecule type" value="Genomic_DNA"/>
</dbReference>
<feature type="compositionally biased region" description="Polar residues" evidence="2">
    <location>
        <begin position="1"/>
        <end position="10"/>
    </location>
</feature>
<comment type="caution">
    <text evidence="4">The sequence shown here is derived from an EMBL/GenBank/DDBJ whole genome shotgun (WGS) entry which is preliminary data.</text>
</comment>
<feature type="compositionally biased region" description="Basic and acidic residues" evidence="2">
    <location>
        <begin position="34"/>
        <end position="43"/>
    </location>
</feature>
<dbReference type="Pfam" id="PF10241">
    <property type="entry name" value="KxDL"/>
    <property type="match status" value="1"/>
</dbReference>
<proteinExistence type="inferred from homology"/>
<evidence type="ECO:0000256" key="2">
    <source>
        <dbReference type="SAM" id="MobiDB-lite"/>
    </source>
</evidence>
<sequence length="354" mass="39177">MAYSSTSRIGDTTRHSGKREGGNDGKVSPSTASHVERESERRTDQFMASDSFYHRMEGMIKKGDVEAILKQQRKTLANFEKTNAKFGKFNDLSAARFLNLNNQLKGHTKMLLDMKKDLDSIFRRIRTLKTKLTKQYGSAFEAVSAGIQKLEEELGASIENEDASSVHTLTESQEFKSDNQPSNQEQASGEKNIHQSAEEGTCQGGISQSMSYKLLGEESIKDQCTDDKSVRNSILPVESINAEAKSSQENCPGLKDKTVDTERTVTETPYSQSGLFGRALSTQEFKERNVRGTVDLPDLTGAKDTVDFKVKGNKDTGAISKSLNLSSRTETPDISDTDKTVDTSRVTKKEIQES</sequence>
<evidence type="ECO:0000259" key="3">
    <source>
        <dbReference type="Pfam" id="PF10241"/>
    </source>
</evidence>
<dbReference type="PANTHER" id="PTHR13511">
    <property type="entry name" value="KXDL MOTIF-CONTAINING PROTEIN 1"/>
    <property type="match status" value="1"/>
</dbReference>
<feature type="compositionally biased region" description="Polar residues" evidence="2">
    <location>
        <begin position="171"/>
        <end position="189"/>
    </location>
</feature>
<name>A0AAU9X7M2_9CNID</name>
<dbReference type="Proteomes" id="UP001159428">
    <property type="component" value="Unassembled WGS sequence"/>
</dbReference>
<evidence type="ECO:0000313" key="4">
    <source>
        <dbReference type="EMBL" id="CAH3138990.1"/>
    </source>
</evidence>
<feature type="region of interest" description="Disordered" evidence="2">
    <location>
        <begin position="171"/>
        <end position="204"/>
    </location>
</feature>
<gene>
    <name evidence="4" type="ORF">PMEA_00018715</name>
</gene>
<dbReference type="AlphaFoldDB" id="A0AAU9X7M2"/>
<dbReference type="GO" id="GO:0032418">
    <property type="term" value="P:lysosome localization"/>
    <property type="evidence" value="ECO:0007669"/>
    <property type="project" value="TreeGrafter"/>
</dbReference>
<feature type="compositionally biased region" description="Basic and acidic residues" evidence="2">
    <location>
        <begin position="336"/>
        <end position="354"/>
    </location>
</feature>
<feature type="domain" description="KxDL" evidence="3">
    <location>
        <begin position="55"/>
        <end position="140"/>
    </location>
</feature>
<accession>A0AAU9X7M2</accession>
<feature type="compositionally biased region" description="Polar residues" evidence="2">
    <location>
        <begin position="319"/>
        <end position="334"/>
    </location>
</feature>
<feature type="compositionally biased region" description="Basic and acidic residues" evidence="2">
    <location>
        <begin position="11"/>
        <end position="23"/>
    </location>
</feature>
<feature type="region of interest" description="Disordered" evidence="2">
    <location>
        <begin position="1"/>
        <end position="43"/>
    </location>
</feature>
<dbReference type="InterPro" id="IPR039843">
    <property type="entry name" value="KXD1-like"/>
</dbReference>
<keyword evidence="5" id="KW-1185">Reference proteome</keyword>
<comment type="similarity">
    <text evidence="1">Belongs to the KXD1 family.</text>
</comment>
<protein>
    <recommendedName>
        <fullName evidence="3">KxDL domain-containing protein</fullName>
    </recommendedName>
</protein>
<dbReference type="PANTHER" id="PTHR13511:SF0">
    <property type="entry name" value="KXDL MOTIF-CONTAINING PROTEIN 1"/>
    <property type="match status" value="1"/>
</dbReference>